<feature type="transmembrane region" description="Helical" evidence="7">
    <location>
        <begin position="52"/>
        <end position="75"/>
    </location>
</feature>
<dbReference type="PANTHER" id="PTHR32089">
    <property type="entry name" value="METHYL-ACCEPTING CHEMOTAXIS PROTEIN MCPB"/>
    <property type="match status" value="1"/>
</dbReference>
<dbReference type="GO" id="GO:0005886">
    <property type="term" value="C:plasma membrane"/>
    <property type="evidence" value="ECO:0007669"/>
    <property type="project" value="UniProtKB-SubCell"/>
</dbReference>
<evidence type="ECO:0000256" key="5">
    <source>
        <dbReference type="ARBA" id="ARBA00029447"/>
    </source>
</evidence>
<comment type="subcellular location">
    <subcellularLocation>
        <location evidence="1">Cell membrane</location>
    </subcellularLocation>
</comment>
<dbReference type="SUPFAM" id="SSF58104">
    <property type="entry name" value="Methyl-accepting chemotaxis protein (MCP) signaling domain"/>
    <property type="match status" value="1"/>
</dbReference>
<evidence type="ECO:0000256" key="4">
    <source>
        <dbReference type="ARBA" id="ARBA00023224"/>
    </source>
</evidence>
<dbReference type="RefSeq" id="WP_163251788.1">
    <property type="nucleotide sequence ID" value="NZ_JAAIUV010000013.1"/>
</dbReference>
<dbReference type="PROSITE" id="PS50885">
    <property type="entry name" value="HAMP"/>
    <property type="match status" value="1"/>
</dbReference>
<feature type="transmembrane region" description="Helical" evidence="7">
    <location>
        <begin position="15"/>
        <end position="37"/>
    </location>
</feature>
<feature type="domain" description="HAMP" evidence="9">
    <location>
        <begin position="73"/>
        <end position="126"/>
    </location>
</feature>
<dbReference type="Proteomes" id="UP000481621">
    <property type="component" value="Unassembled WGS sequence"/>
</dbReference>
<evidence type="ECO:0000256" key="7">
    <source>
        <dbReference type="SAM" id="Phobius"/>
    </source>
</evidence>
<keyword evidence="7" id="KW-1133">Transmembrane helix</keyword>
<dbReference type="PANTHER" id="PTHR32089:SF112">
    <property type="entry name" value="LYSOZYME-LIKE PROTEIN-RELATED"/>
    <property type="match status" value="1"/>
</dbReference>
<evidence type="ECO:0000256" key="1">
    <source>
        <dbReference type="ARBA" id="ARBA00004236"/>
    </source>
</evidence>
<keyword evidence="4 6" id="KW-0807">Transducer</keyword>
<evidence type="ECO:0000313" key="10">
    <source>
        <dbReference type="EMBL" id="NEX79177.1"/>
    </source>
</evidence>
<accession>A0A6B3TU56</accession>
<keyword evidence="2" id="KW-1003">Cell membrane</keyword>
<dbReference type="Gene3D" id="1.10.8.500">
    <property type="entry name" value="HAMP domain in histidine kinase"/>
    <property type="match status" value="1"/>
</dbReference>
<organism evidence="10 11">
    <name type="scientific">Neobacillus thermocopriae</name>
    <dbReference type="NCBI Taxonomy" id="1215031"/>
    <lineage>
        <taxon>Bacteria</taxon>
        <taxon>Bacillati</taxon>
        <taxon>Bacillota</taxon>
        <taxon>Bacilli</taxon>
        <taxon>Bacillales</taxon>
        <taxon>Bacillaceae</taxon>
        <taxon>Neobacillus</taxon>
    </lineage>
</organism>
<keyword evidence="3 7" id="KW-0472">Membrane</keyword>
<protein>
    <submittedName>
        <fullName evidence="10">Methyl-accepting chemotaxis protein</fullName>
    </submittedName>
</protein>
<dbReference type="PROSITE" id="PS50111">
    <property type="entry name" value="CHEMOTAXIS_TRANSDUC_2"/>
    <property type="match status" value="1"/>
</dbReference>
<evidence type="ECO:0000256" key="2">
    <source>
        <dbReference type="ARBA" id="ARBA00022475"/>
    </source>
</evidence>
<evidence type="ECO:0000313" key="11">
    <source>
        <dbReference type="Proteomes" id="UP000481621"/>
    </source>
</evidence>
<reference evidence="10" key="1">
    <citation type="submission" date="2020-02" db="EMBL/GenBank/DDBJ databases">
        <title>Bacillus sedimentmangrovi sp. nov., isolated from sediment of the mangrove ecosystem.</title>
        <authorList>
            <person name="Liu G."/>
        </authorList>
    </citation>
    <scope>NUCLEOTIDE SEQUENCE [LARGE SCALE GENOMIC DNA]</scope>
    <source>
        <strain evidence="10">SgZ-7</strain>
    </source>
</reference>
<proteinExistence type="inferred from homology"/>
<evidence type="ECO:0000256" key="3">
    <source>
        <dbReference type="ARBA" id="ARBA00023136"/>
    </source>
</evidence>
<dbReference type="GO" id="GO:0007165">
    <property type="term" value="P:signal transduction"/>
    <property type="evidence" value="ECO:0007669"/>
    <property type="project" value="UniProtKB-KW"/>
</dbReference>
<dbReference type="AlphaFoldDB" id="A0A6B3TU56"/>
<keyword evidence="11" id="KW-1185">Reference proteome</keyword>
<evidence type="ECO:0000259" key="9">
    <source>
        <dbReference type="PROSITE" id="PS50885"/>
    </source>
</evidence>
<evidence type="ECO:0000256" key="6">
    <source>
        <dbReference type="PROSITE-ProRule" id="PRU00284"/>
    </source>
</evidence>
<dbReference type="Pfam" id="PF00672">
    <property type="entry name" value="HAMP"/>
    <property type="match status" value="1"/>
</dbReference>
<dbReference type="SMART" id="SM00283">
    <property type="entry name" value="MA"/>
    <property type="match status" value="1"/>
</dbReference>
<dbReference type="InterPro" id="IPR004089">
    <property type="entry name" value="MCPsignal_dom"/>
</dbReference>
<dbReference type="InterPro" id="IPR003660">
    <property type="entry name" value="HAMP_dom"/>
</dbReference>
<comment type="caution">
    <text evidence="10">The sequence shown here is derived from an EMBL/GenBank/DDBJ whole genome shotgun (WGS) entry which is preliminary data.</text>
</comment>
<dbReference type="CDD" id="cd06225">
    <property type="entry name" value="HAMP"/>
    <property type="match status" value="1"/>
</dbReference>
<gene>
    <name evidence="10" type="ORF">G4Z05_09785</name>
</gene>
<sequence>MEEQRKIKFSIQKKLVLGITTVAFITYSISAFVIFVLSDYINEITNLSFKSIVLFILMQGVFWCGVLGYVAALYITRPLKRIEEHVTLAAGGNLKYDLPVPKSNDELRSLTIAFNQMLKNLRQAVQEIDSNSSVTNQTVDLISKKTIEANGSFKNVSNNIDKIDQGTQKTEALIETTVHTLNSLKEIADIIEKRANDTSSFTNKMHDTLKETVGSVGTIVEGLHKVSNESQLSVQSVMKLKNYADEVNRVITIVGDISTQTNLLALNASIEAARAGELGKGFAVVADEVRHLADESAESVKEISKYIRNMQTEVEEVVNRMISLSQETINESKNGKKASNDIVQMEEVSVSIIEKIHEISSLVNEQMRIIQKTAVQLNEVSQVAKEAAVSSDNVTDYILHQSKLMEEIESISIQLTKEADKMRGTVEKFTY</sequence>
<name>A0A6B3TU56_9BACI</name>
<evidence type="ECO:0000259" key="8">
    <source>
        <dbReference type="PROSITE" id="PS50111"/>
    </source>
</evidence>
<dbReference type="Pfam" id="PF00015">
    <property type="entry name" value="MCPsignal"/>
    <property type="match status" value="1"/>
</dbReference>
<keyword evidence="7" id="KW-0812">Transmembrane</keyword>
<feature type="domain" description="Methyl-accepting transducer" evidence="8">
    <location>
        <begin position="145"/>
        <end position="381"/>
    </location>
</feature>
<dbReference type="Gene3D" id="1.10.287.950">
    <property type="entry name" value="Methyl-accepting chemotaxis protein"/>
    <property type="match status" value="1"/>
</dbReference>
<dbReference type="SMART" id="SM00304">
    <property type="entry name" value="HAMP"/>
    <property type="match status" value="1"/>
</dbReference>
<dbReference type="EMBL" id="JAAIUV010000013">
    <property type="protein sequence ID" value="NEX79177.1"/>
    <property type="molecule type" value="Genomic_DNA"/>
</dbReference>
<comment type="similarity">
    <text evidence="5">Belongs to the methyl-accepting chemotaxis (MCP) protein family.</text>
</comment>